<name>D8QI36_SCHCM</name>
<sequence length="272" mass="30412">MSIAHCPELPLDVMHEIVAFVDRSALPACALASRGLRVPSQRLLWRDIQFVPLSRAADDILHVAHKFGTYTHSLYVREEPQKRTDRTSVFILEEAGDSQAAAIIGMMPNLRCLLIQPDMMRSLQPSLAEAVSRALPSLHTLDIWLCTNLPPWHLLDLAAFTDTQISGRRPRVKLMSLSPKAAHRSSFPDGLMLEHYLSPALSLNLTCLCRLRLSDAADPTKEPLERLFEGCQETLRHFNTTWFPQDPPPGLALLVNLGTLVIRDIPPAHQLS</sequence>
<evidence type="ECO:0000313" key="1">
    <source>
        <dbReference type="EMBL" id="EFI92163.1"/>
    </source>
</evidence>
<dbReference type="GeneID" id="9593556"/>
<dbReference type="InParanoid" id="D8QI36"/>
<dbReference type="Proteomes" id="UP000007431">
    <property type="component" value="Unassembled WGS sequence"/>
</dbReference>
<evidence type="ECO:0000313" key="2">
    <source>
        <dbReference type="Proteomes" id="UP000007431"/>
    </source>
</evidence>
<reference evidence="1 2" key="1">
    <citation type="journal article" date="2010" name="Nat. Biotechnol.">
        <title>Genome sequence of the model mushroom Schizophyllum commune.</title>
        <authorList>
            <person name="Ohm R.A."/>
            <person name="de Jong J.F."/>
            <person name="Lugones L.G."/>
            <person name="Aerts A."/>
            <person name="Kothe E."/>
            <person name="Stajich J.E."/>
            <person name="de Vries R.P."/>
            <person name="Record E."/>
            <person name="Levasseur A."/>
            <person name="Baker S.E."/>
            <person name="Bartholomew K.A."/>
            <person name="Coutinho P.M."/>
            <person name="Erdmann S."/>
            <person name="Fowler T.J."/>
            <person name="Gathman A.C."/>
            <person name="Lombard V."/>
            <person name="Henrissat B."/>
            <person name="Knabe N."/>
            <person name="Kuees U."/>
            <person name="Lilly W.W."/>
            <person name="Lindquist E."/>
            <person name="Lucas S."/>
            <person name="Magnuson J.K."/>
            <person name="Piumi F."/>
            <person name="Raudaskoski M."/>
            <person name="Salamov A."/>
            <person name="Schmutz J."/>
            <person name="Schwarze F.W.M.R."/>
            <person name="vanKuyk P.A."/>
            <person name="Horton J.S."/>
            <person name="Grigoriev I.V."/>
            <person name="Woesten H.A.B."/>
        </authorList>
    </citation>
    <scope>NUCLEOTIDE SEQUENCE [LARGE SCALE GENOMIC DNA]</scope>
    <source>
        <strain evidence="2">H4-8 / FGSC 9210</strain>
    </source>
</reference>
<dbReference type="RefSeq" id="XP_003027066.1">
    <property type="nucleotide sequence ID" value="XM_003027020.1"/>
</dbReference>
<gene>
    <name evidence="1" type="ORF">SCHCODRAFT_113564</name>
</gene>
<protein>
    <submittedName>
        <fullName evidence="1">Uncharacterized protein</fullName>
    </submittedName>
</protein>
<dbReference type="KEGG" id="scm:SCHCO_02518698"/>
<dbReference type="HOGENOM" id="CLU_1023617_0_0_1"/>
<dbReference type="EMBL" id="GL377313">
    <property type="protein sequence ID" value="EFI92163.1"/>
    <property type="molecule type" value="Genomic_DNA"/>
</dbReference>
<dbReference type="AlphaFoldDB" id="D8QI36"/>
<organism evidence="2">
    <name type="scientific">Schizophyllum commune (strain H4-8 / FGSC 9210)</name>
    <name type="common">Split gill fungus</name>
    <dbReference type="NCBI Taxonomy" id="578458"/>
    <lineage>
        <taxon>Eukaryota</taxon>
        <taxon>Fungi</taxon>
        <taxon>Dikarya</taxon>
        <taxon>Basidiomycota</taxon>
        <taxon>Agaricomycotina</taxon>
        <taxon>Agaricomycetes</taxon>
        <taxon>Agaricomycetidae</taxon>
        <taxon>Agaricales</taxon>
        <taxon>Schizophyllaceae</taxon>
        <taxon>Schizophyllum</taxon>
    </lineage>
</organism>
<feature type="non-terminal residue" evidence="1">
    <location>
        <position position="272"/>
    </location>
</feature>
<proteinExistence type="predicted"/>
<accession>D8QI36</accession>
<dbReference type="VEuPathDB" id="FungiDB:SCHCODRAFT_02518698"/>
<keyword evidence="2" id="KW-1185">Reference proteome</keyword>